<keyword evidence="5" id="KW-0732">Signal</keyword>
<dbReference type="InterPro" id="IPR051568">
    <property type="entry name" value="LZTR1/Attractin"/>
</dbReference>
<feature type="disulfide bond" evidence="4">
    <location>
        <begin position="203"/>
        <end position="212"/>
    </location>
</feature>
<evidence type="ECO:0000256" key="3">
    <source>
        <dbReference type="ARBA" id="ARBA00023157"/>
    </source>
</evidence>
<dbReference type="SMART" id="SM00612">
    <property type="entry name" value="Kelch"/>
    <property type="match status" value="3"/>
</dbReference>
<evidence type="ECO:0000256" key="1">
    <source>
        <dbReference type="ARBA" id="ARBA00022441"/>
    </source>
</evidence>
<feature type="domain" description="CUB" evidence="6">
    <location>
        <begin position="63"/>
        <end position="182"/>
    </location>
</feature>
<evidence type="ECO:0008006" key="10">
    <source>
        <dbReference type="Google" id="ProtNLM"/>
    </source>
</evidence>
<dbReference type="SUPFAM" id="SSF49854">
    <property type="entry name" value="Spermadhesin, CUB domain"/>
    <property type="match status" value="1"/>
</dbReference>
<dbReference type="InterPro" id="IPR000742">
    <property type="entry name" value="EGF"/>
</dbReference>
<comment type="caution">
    <text evidence="8">The sequence shown here is derived from an EMBL/GenBank/DDBJ whole genome shotgun (WGS) entry which is preliminary data.</text>
</comment>
<keyword evidence="1" id="KW-0880">Kelch repeat</keyword>
<dbReference type="Pfam" id="PF00431">
    <property type="entry name" value="CUB"/>
    <property type="match status" value="1"/>
</dbReference>
<dbReference type="CDD" id="cd00041">
    <property type="entry name" value="CUB"/>
    <property type="match status" value="1"/>
</dbReference>
<evidence type="ECO:0000256" key="2">
    <source>
        <dbReference type="ARBA" id="ARBA00022737"/>
    </source>
</evidence>
<protein>
    <recommendedName>
        <fullName evidence="10">Attractin-like protein 1</fullName>
    </recommendedName>
</protein>
<dbReference type="InterPro" id="IPR006652">
    <property type="entry name" value="Kelch_1"/>
</dbReference>
<feature type="domain" description="EGF-like" evidence="7">
    <location>
        <begin position="180"/>
        <end position="213"/>
    </location>
</feature>
<dbReference type="Pfam" id="PF23106">
    <property type="entry name" value="EGF_Teneurin"/>
    <property type="match status" value="2"/>
</dbReference>
<dbReference type="InterPro" id="IPR035914">
    <property type="entry name" value="Sperma_CUB_dom_sf"/>
</dbReference>
<dbReference type="InterPro" id="IPR056737">
    <property type="entry name" value="Beta-prop_ATRN-MKLN-like"/>
</dbReference>
<organism evidence="8 9">
    <name type="scientific">Tegillarca granosa</name>
    <name type="common">Malaysian cockle</name>
    <name type="synonym">Anadara granosa</name>
    <dbReference type="NCBI Taxonomy" id="220873"/>
    <lineage>
        <taxon>Eukaryota</taxon>
        <taxon>Metazoa</taxon>
        <taxon>Spiralia</taxon>
        <taxon>Lophotrochozoa</taxon>
        <taxon>Mollusca</taxon>
        <taxon>Bivalvia</taxon>
        <taxon>Autobranchia</taxon>
        <taxon>Pteriomorphia</taxon>
        <taxon>Arcoida</taxon>
        <taxon>Arcoidea</taxon>
        <taxon>Arcidae</taxon>
        <taxon>Tegillarca</taxon>
    </lineage>
</organism>
<dbReference type="SMART" id="SM00042">
    <property type="entry name" value="CUB"/>
    <property type="match status" value="1"/>
</dbReference>
<keyword evidence="9" id="KW-1185">Reference proteome</keyword>
<feature type="signal peptide" evidence="5">
    <location>
        <begin position="1"/>
        <end position="28"/>
    </location>
</feature>
<dbReference type="Proteomes" id="UP001217089">
    <property type="component" value="Unassembled WGS sequence"/>
</dbReference>
<dbReference type="Pfam" id="PF24981">
    <property type="entry name" value="Beta-prop_ATRN-LZTR1"/>
    <property type="match status" value="1"/>
</dbReference>
<sequence length="657" mass="73362">MEDFLFTRRYQLSLIVIITVHCLSYCKSEATVSCEKGKCIQGECVNGTCVCNLGWGGPACDHCTGRVRLTSESSYITDGYGNYSENNKCTWLIDPGSKYINSTIRLRFHQFSTECGWDHLYIYDGDSVYSRLLAAYSGLIQKNLKAESDIEEITASSGKVYLYFYSDAAYNMSGFNISYRIDGCTDDCNNHGSCVEDLKICVCNSGWTGMACEFPLCPNNCSGNGFCNNGKCLCNDQYRGIDCSVTASRSVWSKLDIENTSIARASAAAVSIADDIYISGGYSFDSKLNFLSKFHIPTETWSSIEPSISLVPADRYGHSLAVFQNKLYMFGGVVDTDVIRELWIYDIFLNEWSLKHYNDSSVPVAVAGHVAHVVNNIMYVLFGHSPIYGYKNRIQEYHILNETWYVPRTRGAIVQGGYGHASAYDPETRLIYVCGGYHSGSTSNYKLTDALYSFNPSNRSWTVLRNNVRPRYLHSAVVMNGLLLIFAGNTHNDTSISQGAKCYSPDLLAYDIKCNKWYEIHSSLFPVNGERYGHIAVAHTRHGASSMYLIGGFNGIMLNNILKFTPGNCTYYQTEEECTESKQGDRCVWAFHISSCLSEQDAKSMRLATKGDVCNPQEGAEQICKQIKSCSNCLSTVYGCTWCKNNCTHKCNLQDIV</sequence>
<dbReference type="PROSITE" id="PS50026">
    <property type="entry name" value="EGF_3"/>
    <property type="match status" value="1"/>
</dbReference>
<dbReference type="SUPFAM" id="SSF117281">
    <property type="entry name" value="Kelch motif"/>
    <property type="match status" value="2"/>
</dbReference>
<comment type="caution">
    <text evidence="4">Lacks conserved residue(s) required for the propagation of feature annotation.</text>
</comment>
<dbReference type="InterPro" id="IPR000859">
    <property type="entry name" value="CUB_dom"/>
</dbReference>
<evidence type="ECO:0000259" key="7">
    <source>
        <dbReference type="PROSITE" id="PS50026"/>
    </source>
</evidence>
<dbReference type="PANTHER" id="PTHR46376:SF2">
    <property type="entry name" value="DISTRACTED, ISOFORM B"/>
    <property type="match status" value="1"/>
</dbReference>
<dbReference type="Gene3D" id="2.60.120.290">
    <property type="entry name" value="Spermadhesin, CUB domain"/>
    <property type="match status" value="1"/>
</dbReference>
<dbReference type="SMART" id="SM00181">
    <property type="entry name" value="EGF"/>
    <property type="match status" value="3"/>
</dbReference>
<evidence type="ECO:0000313" key="9">
    <source>
        <dbReference type="Proteomes" id="UP001217089"/>
    </source>
</evidence>
<gene>
    <name evidence="8" type="ORF">KUTeg_005039</name>
</gene>
<name>A0ABQ9FIM1_TEGGR</name>
<dbReference type="Gene3D" id="2.10.25.10">
    <property type="entry name" value="Laminin"/>
    <property type="match status" value="2"/>
</dbReference>
<dbReference type="PANTHER" id="PTHR46376">
    <property type="entry name" value="LEUCINE-ZIPPER-LIKE TRANSCRIPTIONAL REGULATOR 1"/>
    <property type="match status" value="1"/>
</dbReference>
<evidence type="ECO:0000256" key="4">
    <source>
        <dbReference type="PROSITE-ProRule" id="PRU00076"/>
    </source>
</evidence>
<dbReference type="Gene3D" id="2.120.10.80">
    <property type="entry name" value="Kelch-type beta propeller"/>
    <property type="match status" value="2"/>
</dbReference>
<evidence type="ECO:0000256" key="5">
    <source>
        <dbReference type="SAM" id="SignalP"/>
    </source>
</evidence>
<keyword evidence="3 4" id="KW-1015">Disulfide bond</keyword>
<keyword evidence="4" id="KW-0245">EGF-like domain</keyword>
<dbReference type="PROSITE" id="PS01186">
    <property type="entry name" value="EGF_2"/>
    <property type="match status" value="1"/>
</dbReference>
<dbReference type="PROSITE" id="PS00022">
    <property type="entry name" value="EGF_1"/>
    <property type="match status" value="1"/>
</dbReference>
<keyword evidence="2" id="KW-0677">Repeat</keyword>
<dbReference type="EMBL" id="JARBDR010000246">
    <property type="protein sequence ID" value="KAJ8317135.1"/>
    <property type="molecule type" value="Genomic_DNA"/>
</dbReference>
<dbReference type="InterPro" id="IPR015915">
    <property type="entry name" value="Kelch-typ_b-propeller"/>
</dbReference>
<accession>A0ABQ9FIM1</accession>
<reference evidence="8 9" key="1">
    <citation type="submission" date="2022-12" db="EMBL/GenBank/DDBJ databases">
        <title>Chromosome-level genome of Tegillarca granosa.</title>
        <authorList>
            <person name="Kim J."/>
        </authorList>
    </citation>
    <scope>NUCLEOTIDE SEQUENCE [LARGE SCALE GENOMIC DNA]</scope>
    <source>
        <strain evidence="8">Teg-2019</strain>
        <tissue evidence="8">Adductor muscle</tissue>
    </source>
</reference>
<proteinExistence type="predicted"/>
<dbReference type="PROSITE" id="PS01180">
    <property type="entry name" value="CUB"/>
    <property type="match status" value="1"/>
</dbReference>
<evidence type="ECO:0000313" key="8">
    <source>
        <dbReference type="EMBL" id="KAJ8317135.1"/>
    </source>
</evidence>
<feature type="chain" id="PRO_5047206153" description="Attractin-like protein 1" evidence="5">
    <location>
        <begin position="29"/>
        <end position="657"/>
    </location>
</feature>
<feature type="disulfide bond" evidence="4">
    <location>
        <begin position="184"/>
        <end position="194"/>
    </location>
</feature>
<evidence type="ECO:0000259" key="6">
    <source>
        <dbReference type="PROSITE" id="PS01180"/>
    </source>
</evidence>